<dbReference type="GO" id="GO:0016491">
    <property type="term" value="F:oxidoreductase activity"/>
    <property type="evidence" value="ECO:0007669"/>
    <property type="project" value="InterPro"/>
</dbReference>
<gene>
    <name evidence="3" type="ORF">SAMN05192532_101288</name>
</gene>
<dbReference type="PROSITE" id="PS00194">
    <property type="entry name" value="THIOREDOXIN_1"/>
    <property type="match status" value="1"/>
</dbReference>
<dbReference type="CDD" id="cd02966">
    <property type="entry name" value="TlpA_like_family"/>
    <property type="match status" value="1"/>
</dbReference>
<dbReference type="InterPro" id="IPR017937">
    <property type="entry name" value="Thioredoxin_CS"/>
</dbReference>
<dbReference type="Proteomes" id="UP000199516">
    <property type="component" value="Unassembled WGS sequence"/>
</dbReference>
<dbReference type="InterPro" id="IPR050553">
    <property type="entry name" value="Thioredoxin_ResA/DsbE_sf"/>
</dbReference>
<dbReference type="PANTHER" id="PTHR42852">
    <property type="entry name" value="THIOL:DISULFIDE INTERCHANGE PROTEIN DSBE"/>
    <property type="match status" value="1"/>
</dbReference>
<dbReference type="InterPro" id="IPR036249">
    <property type="entry name" value="Thioredoxin-like_sf"/>
</dbReference>
<accession>A0A1I1ZNV4</accession>
<dbReference type="SUPFAM" id="SSF52833">
    <property type="entry name" value="Thioredoxin-like"/>
    <property type="match status" value="1"/>
</dbReference>
<dbReference type="InterPro" id="IPR000866">
    <property type="entry name" value="AhpC/TSA"/>
</dbReference>
<name>A0A1I1ZNV4_9BACI</name>
<dbReference type="STRING" id="930128.SAMN05192532_101288"/>
<evidence type="ECO:0000259" key="2">
    <source>
        <dbReference type="PROSITE" id="PS51352"/>
    </source>
</evidence>
<dbReference type="AlphaFoldDB" id="A0A1I1ZNV4"/>
<evidence type="ECO:0000256" key="1">
    <source>
        <dbReference type="ARBA" id="ARBA00023157"/>
    </source>
</evidence>
<dbReference type="Pfam" id="PF00578">
    <property type="entry name" value="AhpC-TSA"/>
    <property type="match status" value="1"/>
</dbReference>
<dbReference type="GO" id="GO:0016209">
    <property type="term" value="F:antioxidant activity"/>
    <property type="evidence" value="ECO:0007669"/>
    <property type="project" value="InterPro"/>
</dbReference>
<dbReference type="Gene3D" id="3.40.30.10">
    <property type="entry name" value="Glutaredoxin"/>
    <property type="match status" value="1"/>
</dbReference>
<protein>
    <submittedName>
        <fullName evidence="3">Peroxiredoxin</fullName>
    </submittedName>
</protein>
<keyword evidence="4" id="KW-1185">Reference proteome</keyword>
<keyword evidence="1" id="KW-1015">Disulfide bond</keyword>
<dbReference type="RefSeq" id="WP_245757771.1">
    <property type="nucleotide sequence ID" value="NZ_FONT01000001.1"/>
</dbReference>
<organism evidence="3 4">
    <name type="scientific">Alteribacillus iranensis</name>
    <dbReference type="NCBI Taxonomy" id="930128"/>
    <lineage>
        <taxon>Bacteria</taxon>
        <taxon>Bacillati</taxon>
        <taxon>Bacillota</taxon>
        <taxon>Bacilli</taxon>
        <taxon>Bacillales</taxon>
        <taxon>Bacillaceae</taxon>
        <taxon>Alteribacillus</taxon>
    </lineage>
</organism>
<reference evidence="3 4" key="1">
    <citation type="submission" date="2016-10" db="EMBL/GenBank/DDBJ databases">
        <authorList>
            <person name="de Groot N.N."/>
        </authorList>
    </citation>
    <scope>NUCLEOTIDE SEQUENCE [LARGE SCALE GENOMIC DNA]</scope>
    <source>
        <strain evidence="3 4">DSM 23995</strain>
    </source>
</reference>
<feature type="domain" description="Thioredoxin" evidence="2">
    <location>
        <begin position="33"/>
        <end position="175"/>
    </location>
</feature>
<proteinExistence type="predicted"/>
<evidence type="ECO:0000313" key="4">
    <source>
        <dbReference type="Proteomes" id="UP000199516"/>
    </source>
</evidence>
<dbReference type="InterPro" id="IPR013766">
    <property type="entry name" value="Thioredoxin_domain"/>
</dbReference>
<sequence>MNRKVTTAIVLGLTFIALGYVIITNIAVPKVGTNEGDLAPDYTLPMYNGEERSLSSYEDSIVIMNMWASWCEPCTREMPDLIRLHEDYEDSGVNVVTVNMNSYEKNQEEAEKFVEEFGMMSTPAMIDVDGEVADMYNLQLLPTTYIFDENRRIVEKISGETSYEQLEEKIQPLIQ</sequence>
<dbReference type="EMBL" id="FONT01000001">
    <property type="protein sequence ID" value="SFE32030.1"/>
    <property type="molecule type" value="Genomic_DNA"/>
</dbReference>
<dbReference type="PROSITE" id="PS51352">
    <property type="entry name" value="THIOREDOXIN_2"/>
    <property type="match status" value="1"/>
</dbReference>
<evidence type="ECO:0000313" key="3">
    <source>
        <dbReference type="EMBL" id="SFE32030.1"/>
    </source>
</evidence>
<dbReference type="PANTHER" id="PTHR42852:SF17">
    <property type="entry name" value="THIOREDOXIN-LIKE PROTEIN HI_1115"/>
    <property type="match status" value="1"/>
</dbReference>